<feature type="transmembrane region" description="Helical" evidence="1">
    <location>
        <begin position="240"/>
        <end position="260"/>
    </location>
</feature>
<feature type="transmembrane region" description="Helical" evidence="1">
    <location>
        <begin position="94"/>
        <end position="112"/>
    </location>
</feature>
<accession>A0A1H0T9Y3</accession>
<sequence length="279" mass="32208">MDIPIWKYVISMGAYFTLLLFIVEYMKKNYKFAAIFWILSLLTFPLWLMGGVVGWFRWAKICSVILPTILVGLIRVSSEEQRQGKFWSLIRKDWIVWFLYGVLFLNIAEATMKDVGLLNYGNALCGFLLCVTIPFPNGRKFWKLSSKDNSAVVAYTTVAWNFLYTTWNLCFVYGESPKYFASSVCILLAAEVYPIIKGRPELYITARIYTLATHMIVRACLPNLFPAVMDASSWFNADVLRNWGLVNAIIIIPYTFWYMWQLHSGKSEVSFFRGNTPAM</sequence>
<evidence type="ECO:0000313" key="3">
    <source>
        <dbReference type="Proteomes" id="UP000198597"/>
    </source>
</evidence>
<name>A0A1H0T9Y3_9CLOT</name>
<dbReference type="EMBL" id="FNJM01000006">
    <property type="protein sequence ID" value="SDP50827.1"/>
    <property type="molecule type" value="Genomic_DNA"/>
</dbReference>
<reference evidence="2 3" key="1">
    <citation type="submission" date="2016-10" db="EMBL/GenBank/DDBJ databases">
        <authorList>
            <person name="de Groot N.N."/>
        </authorList>
    </citation>
    <scope>NUCLEOTIDE SEQUENCE [LARGE SCALE GENOMIC DNA]</scope>
    <source>
        <strain evidence="2 3">DSM 12272</strain>
    </source>
</reference>
<feature type="transmembrane region" description="Helical" evidence="1">
    <location>
        <begin position="30"/>
        <end position="49"/>
    </location>
</feature>
<keyword evidence="3" id="KW-1185">Reference proteome</keyword>
<feature type="transmembrane region" description="Helical" evidence="1">
    <location>
        <begin position="6"/>
        <end position="23"/>
    </location>
</feature>
<evidence type="ECO:0000256" key="1">
    <source>
        <dbReference type="SAM" id="Phobius"/>
    </source>
</evidence>
<feature type="transmembrane region" description="Helical" evidence="1">
    <location>
        <begin position="55"/>
        <end position="74"/>
    </location>
</feature>
<dbReference type="OrthoDB" id="411176at2"/>
<gene>
    <name evidence="2" type="ORF">SAMN04488529_106153</name>
</gene>
<proteinExistence type="predicted"/>
<keyword evidence="1" id="KW-0472">Membrane</keyword>
<protein>
    <submittedName>
        <fullName evidence="2">Uncharacterized protein</fullName>
    </submittedName>
</protein>
<feature type="transmembrane region" description="Helical" evidence="1">
    <location>
        <begin position="118"/>
        <end position="137"/>
    </location>
</feature>
<keyword evidence="1" id="KW-0812">Transmembrane</keyword>
<keyword evidence="1" id="KW-1133">Transmembrane helix</keyword>
<evidence type="ECO:0000313" key="2">
    <source>
        <dbReference type="EMBL" id="SDP50827.1"/>
    </source>
</evidence>
<dbReference type="RefSeq" id="WP_089969961.1">
    <property type="nucleotide sequence ID" value="NZ_FNJM01000006.1"/>
</dbReference>
<dbReference type="AlphaFoldDB" id="A0A1H0T9Y3"/>
<dbReference type="Proteomes" id="UP000198597">
    <property type="component" value="Unassembled WGS sequence"/>
</dbReference>
<organism evidence="2 3">
    <name type="scientific">Clostridium gasigenes</name>
    <dbReference type="NCBI Taxonomy" id="94869"/>
    <lineage>
        <taxon>Bacteria</taxon>
        <taxon>Bacillati</taxon>
        <taxon>Bacillota</taxon>
        <taxon>Clostridia</taxon>
        <taxon>Eubacteriales</taxon>
        <taxon>Clostridiaceae</taxon>
        <taxon>Clostridium</taxon>
    </lineage>
</organism>
<feature type="transmembrane region" description="Helical" evidence="1">
    <location>
        <begin position="149"/>
        <end position="167"/>
    </location>
</feature>